<dbReference type="InterPro" id="IPR050546">
    <property type="entry name" value="Glycosyl_Hydrlase_16"/>
</dbReference>
<dbReference type="EMBL" id="CP017157">
    <property type="protein sequence ID" value="AOP47302.1"/>
    <property type="molecule type" value="Genomic_DNA"/>
</dbReference>
<evidence type="ECO:0000313" key="4">
    <source>
        <dbReference type="Proteomes" id="UP000094094"/>
    </source>
</evidence>
<evidence type="ECO:0000256" key="1">
    <source>
        <dbReference type="ARBA" id="ARBA00006865"/>
    </source>
</evidence>
<reference evidence="3 4" key="1">
    <citation type="submission" date="2016-09" db="EMBL/GenBank/DDBJ databases">
        <title>Complete genome sequencing of Streptomyces lydicus 103 and metabolic pathways analysis of antibiotic biosynthesis.</title>
        <authorList>
            <person name="Jia N."/>
            <person name="Ding M.-Z."/>
            <person name="Gao F."/>
            <person name="Yuan Y.-J."/>
        </authorList>
    </citation>
    <scope>NUCLEOTIDE SEQUENCE [LARGE SCALE GENOMIC DNA]</scope>
    <source>
        <strain evidence="3 4">103</strain>
    </source>
</reference>
<keyword evidence="4" id="KW-1185">Reference proteome</keyword>
<dbReference type="Proteomes" id="UP000094094">
    <property type="component" value="Chromosome"/>
</dbReference>
<dbReference type="InterPro" id="IPR000757">
    <property type="entry name" value="Beta-glucanase-like"/>
</dbReference>
<sequence>MPGHWRAVFADDFGGTRLNPARWTTCYDWNQGGCTNRGNNELEWYRPEQVSVGDGKLTLTARRRTTPGTDGRSYPWTSGMVSTGRSSWNARPRFVFTYGYFEAAVRIPPQAGMLPAFWLMPASRYTPPELDVAEGLGSTDRIEMTVHWKGPAGEERTAAGRFGPVDFPAGYHVFALNWERNALTWYVDGEIRFRVTDPAKIPHVPMELLFTLAVGYPTVPPPGVDHARMSVDWVRVWQQLGAAAGHHGTGGR</sequence>
<evidence type="ECO:0000313" key="3">
    <source>
        <dbReference type="EMBL" id="AOP47302.1"/>
    </source>
</evidence>
<dbReference type="GO" id="GO:0004553">
    <property type="term" value="F:hydrolase activity, hydrolyzing O-glycosyl compounds"/>
    <property type="evidence" value="ECO:0007669"/>
    <property type="project" value="InterPro"/>
</dbReference>
<dbReference type="PROSITE" id="PS51762">
    <property type="entry name" value="GH16_2"/>
    <property type="match status" value="1"/>
</dbReference>
<comment type="similarity">
    <text evidence="1">Belongs to the glycosyl hydrolase 16 family.</text>
</comment>
<dbReference type="PANTHER" id="PTHR10963:SF55">
    <property type="entry name" value="GLYCOSIDE HYDROLASE FAMILY 16 PROTEIN"/>
    <property type="match status" value="1"/>
</dbReference>
<dbReference type="GO" id="GO:0005975">
    <property type="term" value="P:carbohydrate metabolic process"/>
    <property type="evidence" value="ECO:0007669"/>
    <property type="project" value="InterPro"/>
</dbReference>
<dbReference type="KEGG" id="slc:SL103_14450"/>
<proteinExistence type="inferred from homology"/>
<evidence type="ECO:0000259" key="2">
    <source>
        <dbReference type="PROSITE" id="PS51762"/>
    </source>
</evidence>
<dbReference type="Pfam" id="PF00722">
    <property type="entry name" value="Glyco_hydro_16"/>
    <property type="match status" value="1"/>
</dbReference>
<name>A0A1D7VKN4_9ACTN</name>
<dbReference type="InterPro" id="IPR013320">
    <property type="entry name" value="ConA-like_dom_sf"/>
</dbReference>
<dbReference type="Gene3D" id="2.60.120.200">
    <property type="match status" value="1"/>
</dbReference>
<organism evidence="3 4">
    <name type="scientific">Streptomyces lydicus</name>
    <dbReference type="NCBI Taxonomy" id="47763"/>
    <lineage>
        <taxon>Bacteria</taxon>
        <taxon>Bacillati</taxon>
        <taxon>Actinomycetota</taxon>
        <taxon>Actinomycetes</taxon>
        <taxon>Kitasatosporales</taxon>
        <taxon>Streptomycetaceae</taxon>
        <taxon>Streptomyces</taxon>
    </lineage>
</organism>
<feature type="domain" description="GH16" evidence="2">
    <location>
        <begin position="1"/>
        <end position="242"/>
    </location>
</feature>
<accession>A0A1D7VKN4</accession>
<protein>
    <recommendedName>
        <fullName evidence="2">GH16 domain-containing protein</fullName>
    </recommendedName>
</protein>
<dbReference type="CDD" id="cd08023">
    <property type="entry name" value="GH16_laminarinase_like"/>
    <property type="match status" value="1"/>
</dbReference>
<dbReference type="AlphaFoldDB" id="A0A1D7VKN4"/>
<dbReference type="SUPFAM" id="SSF49899">
    <property type="entry name" value="Concanavalin A-like lectins/glucanases"/>
    <property type="match status" value="1"/>
</dbReference>
<dbReference type="PANTHER" id="PTHR10963">
    <property type="entry name" value="GLYCOSYL HYDROLASE-RELATED"/>
    <property type="match status" value="1"/>
</dbReference>
<gene>
    <name evidence="3" type="ORF">SL103_14450</name>
</gene>